<organism evidence="1 2">
    <name type="scientific">Nocardioides marmotae</name>
    <dbReference type="NCBI Taxonomy" id="2663857"/>
    <lineage>
        <taxon>Bacteria</taxon>
        <taxon>Bacillati</taxon>
        <taxon>Actinomycetota</taxon>
        <taxon>Actinomycetes</taxon>
        <taxon>Propionibacteriales</taxon>
        <taxon>Nocardioidaceae</taxon>
        <taxon>Nocardioides</taxon>
    </lineage>
</organism>
<evidence type="ECO:0000313" key="1">
    <source>
        <dbReference type="EMBL" id="MTB96499.1"/>
    </source>
</evidence>
<dbReference type="RefSeq" id="WP_154616367.1">
    <property type="nucleotide sequence ID" value="NZ_CP053660.1"/>
</dbReference>
<name>A0A6I3JEJ4_9ACTN</name>
<protein>
    <submittedName>
        <fullName evidence="1">Uncharacterized protein</fullName>
    </submittedName>
</protein>
<evidence type="ECO:0000313" key="2">
    <source>
        <dbReference type="Proteomes" id="UP000433406"/>
    </source>
</evidence>
<gene>
    <name evidence="1" type="ORF">GGQ22_15600</name>
</gene>
<proteinExistence type="predicted"/>
<dbReference type="Proteomes" id="UP000433406">
    <property type="component" value="Unassembled WGS sequence"/>
</dbReference>
<keyword evidence="2" id="KW-1185">Reference proteome</keyword>
<accession>A0A6I3JEJ4</accession>
<dbReference type="EMBL" id="WLCI01000016">
    <property type="protein sequence ID" value="MTB96499.1"/>
    <property type="molecule type" value="Genomic_DNA"/>
</dbReference>
<reference evidence="1 2" key="1">
    <citation type="submission" date="2019-10" db="EMBL/GenBank/DDBJ databases">
        <title>Nocardioides novel species isolated from the excrement of Marmot.</title>
        <authorList>
            <person name="Zhang G."/>
        </authorList>
    </citation>
    <scope>NUCLEOTIDE SEQUENCE [LARGE SCALE GENOMIC DNA]</scope>
    <source>
        <strain evidence="2">zg-579</strain>
    </source>
</reference>
<dbReference type="AlphaFoldDB" id="A0A6I3JEJ4"/>
<comment type="caution">
    <text evidence="1">The sequence shown here is derived from an EMBL/GenBank/DDBJ whole genome shotgun (WGS) entry which is preliminary data.</text>
</comment>
<sequence>MVVEKGFRCTITVEVLNLSGRTVHVDHAVAPFAGPQTGTVVTVDTSHHPQPERRRDLDHSGDAYLEISGGLDLEAGDQGSFDVHLVFNRRGCNRGVTAYVEGWPEVTFSVLGRSFERPAANTFAIHGKRSPGCRD</sequence>